<dbReference type="PANTHER" id="PTHR33303:SF2">
    <property type="entry name" value="COA-BINDING DOMAIN-CONTAINING PROTEIN"/>
    <property type="match status" value="1"/>
</dbReference>
<protein>
    <submittedName>
        <fullName evidence="2">CoA-binding protein</fullName>
    </submittedName>
</protein>
<dbReference type="Gene3D" id="3.40.50.720">
    <property type="entry name" value="NAD(P)-binding Rossmann-like Domain"/>
    <property type="match status" value="1"/>
</dbReference>
<gene>
    <name evidence="2" type="ORF">FLK61_31800</name>
</gene>
<dbReference type="RefSeq" id="WP_176009330.1">
    <property type="nucleotide sequence ID" value="NZ_CP041372.2"/>
</dbReference>
<dbReference type="Proteomes" id="UP000318138">
    <property type="component" value="Chromosome"/>
</dbReference>
<reference evidence="3" key="1">
    <citation type="submission" date="2019-07" db="EMBL/GenBank/DDBJ databases">
        <title>Bacillus alkalisoli sp. nov. isolated from saline soil.</title>
        <authorList>
            <person name="Sun J.-Q."/>
            <person name="Xu L."/>
        </authorList>
    </citation>
    <scope>NUCLEOTIDE SEQUENCE [LARGE SCALE GENOMIC DNA]</scope>
    <source>
        <strain evidence="3">M4U3P1</strain>
    </source>
</reference>
<dbReference type="EMBL" id="CP041372">
    <property type="protein sequence ID" value="QKS71295.1"/>
    <property type="molecule type" value="Genomic_DNA"/>
</dbReference>
<accession>A0A859FGG7</accession>
<sequence>MENPSRKVIKDVLEKAKVIAIVGLSDKPHRTSYQIAEALLDSGYDVIPVNPEIEEVFGIKALDAISELPDNVDIINVFRRSEYLPDLAKAAVETNVPVFWAQLGVSHEGAYDTLTKADKTVIMDRCIKVEHAILIGK</sequence>
<evidence type="ECO:0000259" key="1">
    <source>
        <dbReference type="SMART" id="SM00881"/>
    </source>
</evidence>
<dbReference type="InterPro" id="IPR003781">
    <property type="entry name" value="CoA-bd"/>
</dbReference>
<proteinExistence type="predicted"/>
<evidence type="ECO:0000313" key="2">
    <source>
        <dbReference type="EMBL" id="QKS71295.1"/>
    </source>
</evidence>
<keyword evidence="3" id="KW-1185">Reference proteome</keyword>
<name>A0A859FGG7_9BACI</name>
<dbReference type="Pfam" id="PF13380">
    <property type="entry name" value="CoA_binding_2"/>
    <property type="match status" value="1"/>
</dbReference>
<organism evidence="2 3">
    <name type="scientific">Paenalkalicoccus suaedae</name>
    <dbReference type="NCBI Taxonomy" id="2592382"/>
    <lineage>
        <taxon>Bacteria</taxon>
        <taxon>Bacillati</taxon>
        <taxon>Bacillota</taxon>
        <taxon>Bacilli</taxon>
        <taxon>Bacillales</taxon>
        <taxon>Bacillaceae</taxon>
        <taxon>Paenalkalicoccus</taxon>
    </lineage>
</organism>
<feature type="domain" description="CoA-binding" evidence="1">
    <location>
        <begin position="13"/>
        <end position="105"/>
    </location>
</feature>
<dbReference type="InterPro" id="IPR036291">
    <property type="entry name" value="NAD(P)-bd_dom_sf"/>
</dbReference>
<evidence type="ECO:0000313" key="3">
    <source>
        <dbReference type="Proteomes" id="UP000318138"/>
    </source>
</evidence>
<dbReference type="SUPFAM" id="SSF51735">
    <property type="entry name" value="NAD(P)-binding Rossmann-fold domains"/>
    <property type="match status" value="1"/>
</dbReference>
<dbReference type="PANTHER" id="PTHR33303">
    <property type="entry name" value="CYTOPLASMIC PROTEIN-RELATED"/>
    <property type="match status" value="1"/>
</dbReference>
<dbReference type="SMART" id="SM00881">
    <property type="entry name" value="CoA_binding"/>
    <property type="match status" value="1"/>
</dbReference>
<dbReference type="AlphaFoldDB" id="A0A859FGG7"/>
<dbReference type="KEGG" id="psua:FLK61_31800"/>